<dbReference type="GO" id="GO:0000976">
    <property type="term" value="F:transcription cis-regulatory region binding"/>
    <property type="evidence" value="ECO:0007669"/>
    <property type="project" value="TreeGrafter"/>
</dbReference>
<name>A0A916ZQ17_9HYPH</name>
<dbReference type="InterPro" id="IPR011006">
    <property type="entry name" value="CheY-like_superfamily"/>
</dbReference>
<dbReference type="Pfam" id="PF00072">
    <property type="entry name" value="Response_reg"/>
    <property type="match status" value="1"/>
</dbReference>
<dbReference type="InterPro" id="IPR039420">
    <property type="entry name" value="WalR-like"/>
</dbReference>
<dbReference type="SMART" id="SM00448">
    <property type="entry name" value="REC"/>
    <property type="match status" value="1"/>
</dbReference>
<protein>
    <submittedName>
        <fullName evidence="6">Response regulator</fullName>
    </submittedName>
</protein>
<dbReference type="Proteomes" id="UP000644699">
    <property type="component" value="Unassembled WGS sequence"/>
</dbReference>
<dbReference type="GO" id="GO:0005829">
    <property type="term" value="C:cytosol"/>
    <property type="evidence" value="ECO:0007669"/>
    <property type="project" value="TreeGrafter"/>
</dbReference>
<dbReference type="PANTHER" id="PTHR48111:SF40">
    <property type="entry name" value="PHOSPHATE REGULON TRANSCRIPTIONAL REGULATORY PROTEIN PHOB"/>
    <property type="match status" value="1"/>
</dbReference>
<feature type="modified residue" description="4-aspartylphosphate" evidence="4">
    <location>
        <position position="58"/>
    </location>
</feature>
<dbReference type="Gene3D" id="3.40.50.2300">
    <property type="match status" value="1"/>
</dbReference>
<evidence type="ECO:0000259" key="5">
    <source>
        <dbReference type="PROSITE" id="PS50110"/>
    </source>
</evidence>
<organism evidence="6 7">
    <name type="scientific">Aureimonas endophytica</name>
    <dbReference type="NCBI Taxonomy" id="2027858"/>
    <lineage>
        <taxon>Bacteria</taxon>
        <taxon>Pseudomonadati</taxon>
        <taxon>Pseudomonadota</taxon>
        <taxon>Alphaproteobacteria</taxon>
        <taxon>Hyphomicrobiales</taxon>
        <taxon>Aurantimonadaceae</taxon>
        <taxon>Aureimonas</taxon>
    </lineage>
</organism>
<reference evidence="6" key="1">
    <citation type="journal article" date="2014" name="Int. J. Syst. Evol. Microbiol.">
        <title>Complete genome sequence of Corynebacterium casei LMG S-19264T (=DSM 44701T), isolated from a smear-ripened cheese.</title>
        <authorList>
            <consortium name="US DOE Joint Genome Institute (JGI-PGF)"/>
            <person name="Walter F."/>
            <person name="Albersmeier A."/>
            <person name="Kalinowski J."/>
            <person name="Ruckert C."/>
        </authorList>
    </citation>
    <scope>NUCLEOTIDE SEQUENCE</scope>
    <source>
        <strain evidence="6">CGMCC 1.15367</strain>
    </source>
</reference>
<dbReference type="RefSeq" id="WP_188909717.1">
    <property type="nucleotide sequence ID" value="NZ_BMIQ01000004.1"/>
</dbReference>
<evidence type="ECO:0000256" key="2">
    <source>
        <dbReference type="ARBA" id="ARBA00023012"/>
    </source>
</evidence>
<feature type="domain" description="Response regulatory" evidence="5">
    <location>
        <begin position="8"/>
        <end position="116"/>
    </location>
</feature>
<dbReference type="SUPFAM" id="SSF52172">
    <property type="entry name" value="CheY-like"/>
    <property type="match status" value="1"/>
</dbReference>
<evidence type="ECO:0000256" key="1">
    <source>
        <dbReference type="ARBA" id="ARBA00022553"/>
    </source>
</evidence>
<reference evidence="6" key="2">
    <citation type="submission" date="2020-09" db="EMBL/GenBank/DDBJ databases">
        <authorList>
            <person name="Sun Q."/>
            <person name="Zhou Y."/>
        </authorList>
    </citation>
    <scope>NUCLEOTIDE SEQUENCE</scope>
    <source>
        <strain evidence="6">CGMCC 1.15367</strain>
    </source>
</reference>
<accession>A0A916ZQ17</accession>
<dbReference type="GO" id="GO:0006355">
    <property type="term" value="P:regulation of DNA-templated transcription"/>
    <property type="evidence" value="ECO:0007669"/>
    <property type="project" value="TreeGrafter"/>
</dbReference>
<comment type="caution">
    <text evidence="6">The sequence shown here is derived from an EMBL/GenBank/DDBJ whole genome shotgun (WGS) entry which is preliminary data.</text>
</comment>
<evidence type="ECO:0000313" key="7">
    <source>
        <dbReference type="Proteomes" id="UP000644699"/>
    </source>
</evidence>
<keyword evidence="1 4" id="KW-0597">Phosphoprotein</keyword>
<dbReference type="GO" id="GO:0032993">
    <property type="term" value="C:protein-DNA complex"/>
    <property type="evidence" value="ECO:0007669"/>
    <property type="project" value="TreeGrafter"/>
</dbReference>
<evidence type="ECO:0000256" key="4">
    <source>
        <dbReference type="PROSITE-ProRule" id="PRU00169"/>
    </source>
</evidence>
<keyword evidence="7" id="KW-1185">Reference proteome</keyword>
<proteinExistence type="predicted"/>
<dbReference type="GO" id="GO:0000156">
    <property type="term" value="F:phosphorelay response regulator activity"/>
    <property type="evidence" value="ECO:0007669"/>
    <property type="project" value="TreeGrafter"/>
</dbReference>
<sequence length="116" mass="12538">MSEVSGRSILVVEDEYMLAEELERGLEQAGAVPVGPAPNVEEALSLIESRVLDGAILDVNLGDEKAYSVADRLRQLAVPFVFATGYDALAVPSSYDDVPRLEKPVDLSQVMRSLFG</sequence>
<dbReference type="AlphaFoldDB" id="A0A916ZQ17"/>
<keyword evidence="3" id="KW-0238">DNA-binding</keyword>
<evidence type="ECO:0000256" key="3">
    <source>
        <dbReference type="ARBA" id="ARBA00023125"/>
    </source>
</evidence>
<dbReference type="PROSITE" id="PS50110">
    <property type="entry name" value="RESPONSE_REGULATORY"/>
    <property type="match status" value="1"/>
</dbReference>
<keyword evidence="2" id="KW-0902">Two-component regulatory system</keyword>
<dbReference type="InterPro" id="IPR001789">
    <property type="entry name" value="Sig_transdc_resp-reg_receiver"/>
</dbReference>
<evidence type="ECO:0000313" key="6">
    <source>
        <dbReference type="EMBL" id="GGE08468.1"/>
    </source>
</evidence>
<gene>
    <name evidence="6" type="primary">exsF</name>
    <name evidence="6" type="ORF">GCM10011390_29440</name>
</gene>
<dbReference type="PANTHER" id="PTHR48111">
    <property type="entry name" value="REGULATOR OF RPOS"/>
    <property type="match status" value="1"/>
</dbReference>
<dbReference type="EMBL" id="BMIQ01000004">
    <property type="protein sequence ID" value="GGE08468.1"/>
    <property type="molecule type" value="Genomic_DNA"/>
</dbReference>